<evidence type="ECO:0000256" key="6">
    <source>
        <dbReference type="ARBA" id="ARBA00022692"/>
    </source>
</evidence>
<keyword evidence="5" id="KW-0997">Cell inner membrane</keyword>
<proteinExistence type="inferred from homology"/>
<comment type="subcellular location">
    <subcellularLocation>
        <location evidence="1">Cell inner membrane</location>
        <topology evidence="1">Single-pass membrane protein</topology>
    </subcellularLocation>
</comment>
<reference evidence="13 14" key="1">
    <citation type="submission" date="2020-01" db="EMBL/GenBank/DDBJ databases">
        <title>Novel species isolated from a subtropical stream in China.</title>
        <authorList>
            <person name="Lu H."/>
        </authorList>
    </citation>
    <scope>NUCLEOTIDE SEQUENCE [LARGE SCALE GENOMIC DNA]</scope>
    <source>
        <strain evidence="13 14">FT82W</strain>
    </source>
</reference>
<evidence type="ECO:0000256" key="8">
    <source>
        <dbReference type="ARBA" id="ARBA00023136"/>
    </source>
</evidence>
<keyword evidence="7 11" id="KW-1133">Transmembrane helix</keyword>
<evidence type="ECO:0000256" key="5">
    <source>
        <dbReference type="ARBA" id="ARBA00022519"/>
    </source>
</evidence>
<evidence type="ECO:0000256" key="2">
    <source>
        <dbReference type="ARBA" id="ARBA00021549"/>
    </source>
</evidence>
<dbReference type="AlphaFoldDB" id="A0A845FZR4"/>
<keyword evidence="3" id="KW-1003">Cell membrane</keyword>
<name>A0A845FZR4_9BURK</name>
<evidence type="ECO:0000313" key="13">
    <source>
        <dbReference type="EMBL" id="MYM87963.1"/>
    </source>
</evidence>
<dbReference type="EMBL" id="WWCW01000035">
    <property type="protein sequence ID" value="MYM87963.1"/>
    <property type="molecule type" value="Genomic_DNA"/>
</dbReference>
<keyword evidence="6 11" id="KW-0812">Transmembrane</keyword>
<evidence type="ECO:0000256" key="11">
    <source>
        <dbReference type="SAM" id="Phobius"/>
    </source>
</evidence>
<dbReference type="Gene3D" id="3.55.40.10">
    <property type="entry name" value="minor pseudopilin epsh domain"/>
    <property type="match status" value="1"/>
</dbReference>
<evidence type="ECO:0000256" key="4">
    <source>
        <dbReference type="ARBA" id="ARBA00022481"/>
    </source>
</evidence>
<dbReference type="NCBIfam" id="TIGR02532">
    <property type="entry name" value="IV_pilin_GFxxxE"/>
    <property type="match status" value="1"/>
</dbReference>
<dbReference type="InterPro" id="IPR022346">
    <property type="entry name" value="T2SS_GspH"/>
</dbReference>
<dbReference type="GO" id="GO:0005886">
    <property type="term" value="C:plasma membrane"/>
    <property type="evidence" value="ECO:0007669"/>
    <property type="project" value="UniProtKB-SubCell"/>
</dbReference>
<evidence type="ECO:0000313" key="14">
    <source>
        <dbReference type="Proteomes" id="UP000470302"/>
    </source>
</evidence>
<evidence type="ECO:0000256" key="10">
    <source>
        <dbReference type="ARBA" id="ARBA00030775"/>
    </source>
</evidence>
<organism evidence="13 14">
    <name type="scientific">Duganella vulcania</name>
    <dbReference type="NCBI Taxonomy" id="2692166"/>
    <lineage>
        <taxon>Bacteria</taxon>
        <taxon>Pseudomonadati</taxon>
        <taxon>Pseudomonadota</taxon>
        <taxon>Betaproteobacteria</taxon>
        <taxon>Burkholderiales</taxon>
        <taxon>Oxalobacteraceae</taxon>
        <taxon>Telluria group</taxon>
        <taxon>Duganella</taxon>
    </lineage>
</organism>
<keyword evidence="4" id="KW-0488">Methylation</keyword>
<evidence type="ECO:0000259" key="12">
    <source>
        <dbReference type="Pfam" id="PF12019"/>
    </source>
</evidence>
<comment type="caution">
    <text evidence="13">The sequence shown here is derived from an EMBL/GenBank/DDBJ whole genome shotgun (WGS) entry which is preliminary data.</text>
</comment>
<dbReference type="InterPro" id="IPR012902">
    <property type="entry name" value="N_methyl_site"/>
</dbReference>
<feature type="domain" description="General secretion pathway GspH" evidence="12">
    <location>
        <begin position="44"/>
        <end position="165"/>
    </location>
</feature>
<dbReference type="Pfam" id="PF12019">
    <property type="entry name" value="GspH"/>
    <property type="match status" value="1"/>
</dbReference>
<evidence type="ECO:0000256" key="9">
    <source>
        <dbReference type="ARBA" id="ARBA00025772"/>
    </source>
</evidence>
<dbReference type="Proteomes" id="UP000470302">
    <property type="component" value="Unassembled WGS sequence"/>
</dbReference>
<dbReference type="InterPro" id="IPR045584">
    <property type="entry name" value="Pilin-like"/>
</dbReference>
<evidence type="ECO:0000256" key="1">
    <source>
        <dbReference type="ARBA" id="ARBA00004377"/>
    </source>
</evidence>
<sequence>MHPQPPRGHTLIELLIVLALITTLLGVAVPNYHAGLKQQQLRVAVNDLLAAINLTRSQAIARGGQVLMAPLEPAGTSWREGWAVFVDENGNRRHDAGELLLARHGPVAEGITITAAFSSAATPQYLAYNAAGRACSASNSLAARWGTLSLTRGDDVRNIKINMLGRARVCDPAAGDTSCASAKD</sequence>
<protein>
    <recommendedName>
        <fullName evidence="2">Type II secretion system protein H</fullName>
    </recommendedName>
    <alternativeName>
        <fullName evidence="10">General secretion pathway protein H</fullName>
    </alternativeName>
</protein>
<accession>A0A845FZR4</accession>
<dbReference type="RefSeq" id="WP_161097050.1">
    <property type="nucleotide sequence ID" value="NZ_WWCW01000035.1"/>
</dbReference>
<feature type="transmembrane region" description="Helical" evidence="11">
    <location>
        <begin position="12"/>
        <end position="32"/>
    </location>
</feature>
<dbReference type="SUPFAM" id="SSF54523">
    <property type="entry name" value="Pili subunits"/>
    <property type="match status" value="1"/>
</dbReference>
<keyword evidence="8 11" id="KW-0472">Membrane</keyword>
<comment type="similarity">
    <text evidence="9">Belongs to the GSP H family.</text>
</comment>
<dbReference type="GO" id="GO:0015628">
    <property type="term" value="P:protein secretion by the type II secretion system"/>
    <property type="evidence" value="ECO:0007669"/>
    <property type="project" value="InterPro"/>
</dbReference>
<dbReference type="GO" id="GO:0015627">
    <property type="term" value="C:type II protein secretion system complex"/>
    <property type="evidence" value="ECO:0007669"/>
    <property type="project" value="InterPro"/>
</dbReference>
<dbReference type="Pfam" id="PF07963">
    <property type="entry name" value="N_methyl"/>
    <property type="match status" value="1"/>
</dbReference>
<evidence type="ECO:0000256" key="3">
    <source>
        <dbReference type="ARBA" id="ARBA00022475"/>
    </source>
</evidence>
<gene>
    <name evidence="13" type="ORF">GTP91_12330</name>
</gene>
<evidence type="ECO:0000256" key="7">
    <source>
        <dbReference type="ARBA" id="ARBA00022989"/>
    </source>
</evidence>